<protein>
    <submittedName>
        <fullName evidence="5">Ribosomal protein MRPL25</fullName>
    </submittedName>
</protein>
<dbReference type="InterPro" id="IPR036671">
    <property type="entry name" value="DPH_MB_sf"/>
</dbReference>
<sequence>MSNSASNLVALAKTLPQPLLRFLSRYPPAIIQSVGSTDTGAAAKTGYQQDRPNPFLYYKHPVTGKWNDPVYSLRRQAELVKMAREHGVEELLPEGPKSTANTLGKRVEHGLRVRGTGVGQKVKGHSFERQLYNKWVDHTGDEDEGNTGAWEWTVANKGDLGLPNGEKPCLPCPNSSQNGRRRANGGGSGSPRSSLFPFTSDQMSFLSSLGFTPFYKVTSASASPSTSTPVKLFTIDEISTAYKQLSTSSLKAAYDKALLTAPTSRPQRRDSFQTAEAVDLDDLEFDTATETWSRSCRCGNDRGFSFGEQDLEDAGDSGELLVGCLDCSLWLKVHFAVVEDD</sequence>
<keyword evidence="5" id="KW-0687">Ribonucleoprotein</keyword>
<dbReference type="EMBL" id="JABSNW010000003">
    <property type="protein sequence ID" value="KAL2889200.1"/>
    <property type="molecule type" value="Genomic_DNA"/>
</dbReference>
<dbReference type="Pfam" id="PF18126">
    <property type="entry name" value="Mitoc_mL59"/>
    <property type="match status" value="1"/>
</dbReference>
<proteinExistence type="predicted"/>
<gene>
    <name evidence="5" type="ORF">HOO65_030701</name>
</gene>
<feature type="domain" description="DPH-type MB" evidence="4">
    <location>
        <begin position="274"/>
        <end position="336"/>
    </location>
</feature>
<dbReference type="InterPro" id="IPR007872">
    <property type="entry name" value="DPH_MB_dom"/>
</dbReference>
<dbReference type="PANTHER" id="PTHR28041">
    <property type="entry name" value="54S RIBOSOMAL PROTEIN L25, MITOCHONDRIAL"/>
    <property type="match status" value="1"/>
</dbReference>
<feature type="region of interest" description="Disordered" evidence="3">
    <location>
        <begin position="163"/>
        <end position="194"/>
    </location>
</feature>
<dbReference type="InterPro" id="IPR037507">
    <property type="entry name" value="Ribosomal_mL59"/>
</dbReference>
<dbReference type="GeneID" id="98117518"/>
<dbReference type="PROSITE" id="PS51074">
    <property type="entry name" value="DPH_MB"/>
    <property type="match status" value="1"/>
</dbReference>
<dbReference type="SUPFAM" id="SSF144217">
    <property type="entry name" value="CSL zinc finger"/>
    <property type="match status" value="1"/>
</dbReference>
<dbReference type="PANTHER" id="PTHR28041:SF1">
    <property type="entry name" value="LARGE RIBOSOMAL SUBUNIT PROTEIN ML59"/>
    <property type="match status" value="1"/>
</dbReference>
<dbReference type="InterPro" id="IPR040922">
    <property type="entry name" value="Ribosomal_mL59_dom"/>
</dbReference>
<dbReference type="Proteomes" id="UP001610728">
    <property type="component" value="Unassembled WGS sequence"/>
</dbReference>
<evidence type="ECO:0000256" key="2">
    <source>
        <dbReference type="ARBA" id="ARBA00023004"/>
    </source>
</evidence>
<comment type="caution">
    <text evidence="5">The sequence shown here is derived from an EMBL/GenBank/DDBJ whole genome shotgun (WGS) entry which is preliminary data.</text>
</comment>
<dbReference type="RefSeq" id="XP_070860380.1">
    <property type="nucleotide sequence ID" value="XM_071002092.1"/>
</dbReference>
<keyword evidence="5" id="KW-0689">Ribosomal protein</keyword>
<accession>A0ABR4MLQ7</accession>
<reference evidence="5 6" key="1">
    <citation type="submission" date="2020-05" db="EMBL/GenBank/DDBJ databases">
        <title>Ceratocystis lukuohia genome.</title>
        <authorList>
            <person name="Harrington T.C."/>
            <person name="Kim K."/>
            <person name="Mayers C.G."/>
        </authorList>
    </citation>
    <scope>NUCLEOTIDE SEQUENCE [LARGE SCALE GENOMIC DNA]</scope>
    <source>
        <strain evidence="5 6">C4212</strain>
    </source>
</reference>
<keyword evidence="1" id="KW-0479">Metal-binding</keyword>
<keyword evidence="6" id="KW-1185">Reference proteome</keyword>
<evidence type="ECO:0000313" key="6">
    <source>
        <dbReference type="Proteomes" id="UP001610728"/>
    </source>
</evidence>
<dbReference type="Pfam" id="PF05207">
    <property type="entry name" value="Zn_ribbon_CSL"/>
    <property type="match status" value="1"/>
</dbReference>
<dbReference type="Gene3D" id="3.10.660.10">
    <property type="entry name" value="DPH Zinc finger"/>
    <property type="match status" value="1"/>
</dbReference>
<name>A0ABR4MLQ7_9PEZI</name>
<dbReference type="GO" id="GO:0005840">
    <property type="term" value="C:ribosome"/>
    <property type="evidence" value="ECO:0007669"/>
    <property type="project" value="UniProtKB-KW"/>
</dbReference>
<keyword evidence="2" id="KW-0408">Iron</keyword>
<organism evidence="5 6">
    <name type="scientific">Ceratocystis lukuohia</name>
    <dbReference type="NCBI Taxonomy" id="2019550"/>
    <lineage>
        <taxon>Eukaryota</taxon>
        <taxon>Fungi</taxon>
        <taxon>Dikarya</taxon>
        <taxon>Ascomycota</taxon>
        <taxon>Pezizomycotina</taxon>
        <taxon>Sordariomycetes</taxon>
        <taxon>Hypocreomycetidae</taxon>
        <taxon>Microascales</taxon>
        <taxon>Ceratocystidaceae</taxon>
        <taxon>Ceratocystis</taxon>
    </lineage>
</organism>
<evidence type="ECO:0000259" key="4">
    <source>
        <dbReference type="PROSITE" id="PS51074"/>
    </source>
</evidence>
<evidence type="ECO:0000256" key="1">
    <source>
        <dbReference type="ARBA" id="ARBA00022723"/>
    </source>
</evidence>
<evidence type="ECO:0000313" key="5">
    <source>
        <dbReference type="EMBL" id="KAL2889200.1"/>
    </source>
</evidence>
<evidence type="ECO:0000256" key="3">
    <source>
        <dbReference type="SAM" id="MobiDB-lite"/>
    </source>
</evidence>